<name>A0A0B7FL66_THACB</name>
<keyword evidence="1" id="KW-0732">Signal</keyword>
<reference evidence="2 3" key="1">
    <citation type="submission" date="2014-11" db="EMBL/GenBank/DDBJ databases">
        <authorList>
            <person name="Wibberg Daniel"/>
        </authorList>
    </citation>
    <scope>NUCLEOTIDE SEQUENCE [LARGE SCALE GENOMIC DNA]</scope>
    <source>
        <strain evidence="2">Rhizoctonia solani AG1-IB 7/3/14</strain>
    </source>
</reference>
<gene>
    <name evidence="2" type="ORF">RSOLAG1IB_08200</name>
</gene>
<dbReference type="EMBL" id="LN679125">
    <property type="protein sequence ID" value="CEL56922.1"/>
    <property type="molecule type" value="Genomic_DNA"/>
</dbReference>
<evidence type="ECO:0000313" key="3">
    <source>
        <dbReference type="Proteomes" id="UP000059188"/>
    </source>
</evidence>
<proteinExistence type="predicted"/>
<feature type="signal peptide" evidence="1">
    <location>
        <begin position="1"/>
        <end position="19"/>
    </location>
</feature>
<evidence type="ECO:0000313" key="2">
    <source>
        <dbReference type="EMBL" id="CEL56922.1"/>
    </source>
</evidence>
<feature type="chain" id="PRO_5002127456" evidence="1">
    <location>
        <begin position="20"/>
        <end position="132"/>
    </location>
</feature>
<protein>
    <submittedName>
        <fullName evidence="2">Uncharacterized protein</fullName>
    </submittedName>
</protein>
<sequence length="132" mass="13590">MKFVAFAAWVGLSALIVVGSPTNDQVQLSNYCSGVGKKCNALNPCCDDLECKGAGFKRTCELPGGPDCTLEGRPCSDLTNCCTGLKCSGAAFKRSCIRVDTDCTPQGSDCGDSTTCCGGLTCKGSAFGRTCS</sequence>
<keyword evidence="3" id="KW-1185">Reference proteome</keyword>
<evidence type="ECO:0000256" key="1">
    <source>
        <dbReference type="SAM" id="SignalP"/>
    </source>
</evidence>
<dbReference type="Proteomes" id="UP000059188">
    <property type="component" value="Unassembled WGS sequence"/>
</dbReference>
<accession>A0A0B7FL66</accession>
<organism evidence="2 3">
    <name type="scientific">Thanatephorus cucumeris (strain AG1-IB / isolate 7/3/14)</name>
    <name type="common">Lettuce bottom rot fungus</name>
    <name type="synonym">Rhizoctonia solani</name>
    <dbReference type="NCBI Taxonomy" id="1108050"/>
    <lineage>
        <taxon>Eukaryota</taxon>
        <taxon>Fungi</taxon>
        <taxon>Dikarya</taxon>
        <taxon>Basidiomycota</taxon>
        <taxon>Agaricomycotina</taxon>
        <taxon>Agaricomycetes</taxon>
        <taxon>Cantharellales</taxon>
        <taxon>Ceratobasidiaceae</taxon>
        <taxon>Rhizoctonia</taxon>
        <taxon>Rhizoctonia solani AG-1</taxon>
    </lineage>
</organism>
<dbReference type="AlphaFoldDB" id="A0A0B7FL66"/>